<dbReference type="GO" id="GO:0005829">
    <property type="term" value="C:cytosol"/>
    <property type="evidence" value="ECO:0007669"/>
    <property type="project" value="TreeGrafter"/>
</dbReference>
<dbReference type="PANTHER" id="PTHR13035:SF0">
    <property type="entry name" value="PROTEIN N-TERMINAL GLUTAMINE AMIDOHYDROLASE"/>
    <property type="match status" value="1"/>
</dbReference>
<dbReference type="Pfam" id="PF09764">
    <property type="entry name" value="Nt_Gln_amidase"/>
    <property type="match status" value="1"/>
</dbReference>
<dbReference type="AlphaFoldDB" id="A0A2A9NXE4"/>
<dbReference type="InterPro" id="IPR039733">
    <property type="entry name" value="NTAQ1"/>
</dbReference>
<feature type="domain" description="Protein N-terminal glutamine amidohydrolase alpha beta roll" evidence="9">
    <location>
        <begin position="12"/>
        <end position="202"/>
    </location>
</feature>
<dbReference type="Gene3D" id="3.10.620.10">
    <property type="entry name" value="Protein N-terminal glutamine amidohydrolase, alpha beta roll"/>
    <property type="match status" value="1"/>
</dbReference>
<keyword evidence="5 8" id="KW-0378">Hydrolase</keyword>
<dbReference type="GO" id="GO:0008418">
    <property type="term" value="F:protein-N-terminal asparagine amidohydrolase activity"/>
    <property type="evidence" value="ECO:0007669"/>
    <property type="project" value="UniProtKB-UniRule"/>
</dbReference>
<reference evidence="10 11" key="1">
    <citation type="submission" date="2014-02" db="EMBL/GenBank/DDBJ databases">
        <title>Transposable element dynamics among asymbiotic and ectomycorrhizal Amanita fungi.</title>
        <authorList>
            <consortium name="DOE Joint Genome Institute"/>
            <person name="Hess J."/>
            <person name="Skrede I."/>
            <person name="Wolfe B."/>
            <person name="LaButti K."/>
            <person name="Ohm R.A."/>
            <person name="Grigoriev I.V."/>
            <person name="Pringle A."/>
        </authorList>
    </citation>
    <scope>NUCLEOTIDE SEQUENCE [LARGE SCALE GENOMIC DNA]</scope>
    <source>
        <strain evidence="10 11">SKay4041</strain>
    </source>
</reference>
<evidence type="ECO:0000256" key="3">
    <source>
        <dbReference type="ARBA" id="ARBA00012718"/>
    </source>
</evidence>
<evidence type="ECO:0000313" key="10">
    <source>
        <dbReference type="EMBL" id="PFH52422.1"/>
    </source>
</evidence>
<protein>
    <recommendedName>
        <fullName evidence="4 8">Protein N-terminal glutamine amidohydrolase</fullName>
        <ecNumber evidence="3 8">3.5.1.122</ecNumber>
    </recommendedName>
    <alternativeName>
        <fullName evidence="6 8">Protein NH2-terminal glutamine deamidase</fullName>
    </alternativeName>
</protein>
<dbReference type="OrthoDB" id="191192at2759"/>
<evidence type="ECO:0000256" key="1">
    <source>
        <dbReference type="ARBA" id="ARBA00008985"/>
    </source>
</evidence>
<organism evidence="10 11">
    <name type="scientific">Amanita thiersii Skay4041</name>
    <dbReference type="NCBI Taxonomy" id="703135"/>
    <lineage>
        <taxon>Eukaryota</taxon>
        <taxon>Fungi</taxon>
        <taxon>Dikarya</taxon>
        <taxon>Basidiomycota</taxon>
        <taxon>Agaricomycotina</taxon>
        <taxon>Agaricomycetes</taxon>
        <taxon>Agaricomycetidae</taxon>
        <taxon>Agaricales</taxon>
        <taxon>Pluteineae</taxon>
        <taxon>Amanitaceae</taxon>
        <taxon>Amanita</taxon>
    </lineage>
</organism>
<accession>A0A2A9NXE4</accession>
<dbReference type="InterPro" id="IPR037132">
    <property type="entry name" value="N_Gln_amidohydro_ab_roll_sf"/>
</dbReference>
<evidence type="ECO:0000256" key="7">
    <source>
        <dbReference type="ARBA" id="ARBA00048768"/>
    </source>
</evidence>
<dbReference type="GO" id="GO:0070773">
    <property type="term" value="F:protein-N-terminal glutamine amidohydrolase activity"/>
    <property type="evidence" value="ECO:0007669"/>
    <property type="project" value="UniProtKB-UniRule"/>
</dbReference>
<proteinExistence type="inferred from homology"/>
<dbReference type="EMBL" id="KZ301979">
    <property type="protein sequence ID" value="PFH52422.1"/>
    <property type="molecule type" value="Genomic_DNA"/>
</dbReference>
<comment type="similarity">
    <text evidence="1 8">Belongs to the NTAQ1 family.</text>
</comment>
<dbReference type="PANTHER" id="PTHR13035">
    <property type="entry name" value="PROTEIN N-TERMINAL GLUTAMINE AMIDOHYDROLASE"/>
    <property type="match status" value="1"/>
</dbReference>
<name>A0A2A9NXE4_9AGAR</name>
<gene>
    <name evidence="10" type="ORF">AMATHDRAFT_74213</name>
</gene>
<dbReference type="InterPro" id="IPR023128">
    <property type="entry name" value="Prot_N_Gln_amidohydro_ab_roll"/>
</dbReference>
<keyword evidence="11" id="KW-1185">Reference proteome</keyword>
<evidence type="ECO:0000256" key="5">
    <source>
        <dbReference type="ARBA" id="ARBA00022801"/>
    </source>
</evidence>
<comment type="function">
    <text evidence="8">Mediates the side-chain deamidation of N-terminal glutamine residues to glutamate, an important step in N-end rule pathway of protein degradation. Conversion of the resulting N-terminal glutamine to glutamate renders the protein susceptible to arginylation, polyubiquitination and degradation as specified by the N-end rule. Does not act on substrates with internal or C-terminal glutamine and does not act on non-glutamine residues in any position.</text>
</comment>
<evidence type="ECO:0000256" key="4">
    <source>
        <dbReference type="ARBA" id="ARBA00021247"/>
    </source>
</evidence>
<dbReference type="EC" id="3.5.1.122" evidence="3 8"/>
<comment type="subunit">
    <text evidence="2 8">Monomer.</text>
</comment>
<evidence type="ECO:0000259" key="9">
    <source>
        <dbReference type="Pfam" id="PF09764"/>
    </source>
</evidence>
<dbReference type="Proteomes" id="UP000242287">
    <property type="component" value="Unassembled WGS sequence"/>
</dbReference>
<dbReference type="GO" id="GO:0005634">
    <property type="term" value="C:nucleus"/>
    <property type="evidence" value="ECO:0007669"/>
    <property type="project" value="TreeGrafter"/>
</dbReference>
<evidence type="ECO:0000256" key="2">
    <source>
        <dbReference type="ARBA" id="ARBA00011245"/>
    </source>
</evidence>
<comment type="catalytic activity">
    <reaction evidence="7 8">
        <text>N-terminal L-glutaminyl-[protein] + H2O = N-terminal L-glutamyl-[protein] + NH4(+)</text>
        <dbReference type="Rhea" id="RHEA:50680"/>
        <dbReference type="Rhea" id="RHEA-COMP:12668"/>
        <dbReference type="Rhea" id="RHEA-COMP:12777"/>
        <dbReference type="ChEBI" id="CHEBI:15377"/>
        <dbReference type="ChEBI" id="CHEBI:28938"/>
        <dbReference type="ChEBI" id="CHEBI:64721"/>
        <dbReference type="ChEBI" id="CHEBI:64722"/>
        <dbReference type="EC" id="3.5.1.122"/>
    </reaction>
</comment>
<evidence type="ECO:0000256" key="8">
    <source>
        <dbReference type="RuleBase" id="RU367082"/>
    </source>
</evidence>
<sequence length="209" mass="24260">MAPPLLPLNVSYTPYWCEENIYLLCQTFLADPQISNTWDTYCVFISNQGQSVALWNQKKARESGLPVVWDYHVVLLLRPRFADVASEESWIYDFDADMPIPCPGREYMEKTFRRDMTQMFQSQFRVISGEVYLDNFASDRTHMSVQLKPVEEMYQSPPPKHAPIEGKEAIRRGMKTNLMSEFVTMEGSVGFGRVTDLEEMLELCDVRDM</sequence>
<evidence type="ECO:0000313" key="11">
    <source>
        <dbReference type="Proteomes" id="UP000242287"/>
    </source>
</evidence>
<evidence type="ECO:0000256" key="6">
    <source>
        <dbReference type="ARBA" id="ARBA00029677"/>
    </source>
</evidence>